<sequence>MSDARDPMVLGGEYDFCRRKLRRWEGPNEADKAAVHVAFRFALAILDCSTGRLAGSHVLAGRTDGEVIRAMGQVLSTEPMYIWVTRSLDRSQYGYDVCQVRDTPSEHKQLLDNSIFIDPWLVERLSAATQNRALSPHHYARHLVFTGIAVAHLLLHLRRHAVAPLVPPKTILDNTPPITTNLEYVEPHHDENDFVFEALLFGGNVTGQWVREASPIRQPLPLAADEPNCQEGGMVLPAAISRPPTPTINPKPFDCVSVTKADGETHPIPDSWLAELVQAAFESGSITMEEFPPPTGDPLSRDEATSYPDKGDPQQHRCSRVFY</sequence>
<dbReference type="Proteomes" id="UP000279236">
    <property type="component" value="Unassembled WGS sequence"/>
</dbReference>
<evidence type="ECO:0000256" key="1">
    <source>
        <dbReference type="SAM" id="MobiDB-lite"/>
    </source>
</evidence>
<reference evidence="2 3" key="1">
    <citation type="submission" date="2018-11" db="EMBL/GenBank/DDBJ databases">
        <title>Genome sequence of Apiotrichum porosum DSM 27194.</title>
        <authorList>
            <person name="Aliyu H."/>
            <person name="Gorte O."/>
            <person name="Ochsenreither K."/>
        </authorList>
    </citation>
    <scope>NUCLEOTIDE SEQUENCE [LARGE SCALE GENOMIC DNA]</scope>
    <source>
        <strain evidence="2 3">DSM 27194</strain>
    </source>
</reference>
<dbReference type="GeneID" id="39585410"/>
<dbReference type="EMBL" id="RSCE01000001">
    <property type="protein sequence ID" value="RSH88330.1"/>
    <property type="molecule type" value="Genomic_DNA"/>
</dbReference>
<protein>
    <submittedName>
        <fullName evidence="2">Uncharacterized protein</fullName>
    </submittedName>
</protein>
<name>A0A427YB10_9TREE</name>
<evidence type="ECO:0000313" key="3">
    <source>
        <dbReference type="Proteomes" id="UP000279236"/>
    </source>
</evidence>
<feature type="region of interest" description="Disordered" evidence="1">
    <location>
        <begin position="287"/>
        <end position="323"/>
    </location>
</feature>
<proteinExistence type="predicted"/>
<dbReference type="AlphaFoldDB" id="A0A427YB10"/>
<dbReference type="RefSeq" id="XP_028480538.1">
    <property type="nucleotide sequence ID" value="XM_028616681.1"/>
</dbReference>
<feature type="compositionally biased region" description="Basic and acidic residues" evidence="1">
    <location>
        <begin position="299"/>
        <end position="315"/>
    </location>
</feature>
<keyword evidence="3" id="KW-1185">Reference proteome</keyword>
<evidence type="ECO:0000313" key="2">
    <source>
        <dbReference type="EMBL" id="RSH88330.1"/>
    </source>
</evidence>
<gene>
    <name evidence="2" type="ORF">EHS24_000867</name>
</gene>
<comment type="caution">
    <text evidence="2">The sequence shown here is derived from an EMBL/GenBank/DDBJ whole genome shotgun (WGS) entry which is preliminary data.</text>
</comment>
<accession>A0A427YB10</accession>
<organism evidence="2 3">
    <name type="scientific">Apiotrichum porosum</name>
    <dbReference type="NCBI Taxonomy" id="105984"/>
    <lineage>
        <taxon>Eukaryota</taxon>
        <taxon>Fungi</taxon>
        <taxon>Dikarya</taxon>
        <taxon>Basidiomycota</taxon>
        <taxon>Agaricomycotina</taxon>
        <taxon>Tremellomycetes</taxon>
        <taxon>Trichosporonales</taxon>
        <taxon>Trichosporonaceae</taxon>
        <taxon>Apiotrichum</taxon>
    </lineage>
</organism>